<dbReference type="AlphaFoldDB" id="A0A2H5EZY2"/>
<keyword evidence="2" id="KW-1185">Reference proteome</keyword>
<accession>A0A2H5EZY2</accession>
<name>A0A2H5EZY2_9RHOB</name>
<gene>
    <name evidence="1" type="ORF">CX676_12285</name>
</gene>
<proteinExistence type="predicted"/>
<evidence type="ECO:0000313" key="2">
    <source>
        <dbReference type="Proteomes" id="UP000234530"/>
    </source>
</evidence>
<organism evidence="1 2">
    <name type="scientific">Paracoccus zhejiangensis</name>
    <dbReference type="NCBI Taxonomy" id="1077935"/>
    <lineage>
        <taxon>Bacteria</taxon>
        <taxon>Pseudomonadati</taxon>
        <taxon>Pseudomonadota</taxon>
        <taxon>Alphaproteobacteria</taxon>
        <taxon>Rhodobacterales</taxon>
        <taxon>Paracoccaceae</taxon>
        <taxon>Paracoccus</taxon>
    </lineage>
</organism>
<evidence type="ECO:0000313" key="1">
    <source>
        <dbReference type="EMBL" id="AUH64851.1"/>
    </source>
</evidence>
<dbReference type="Proteomes" id="UP000234530">
    <property type="component" value="Chromosome"/>
</dbReference>
<dbReference type="EMBL" id="CP025430">
    <property type="protein sequence ID" value="AUH64851.1"/>
    <property type="molecule type" value="Genomic_DNA"/>
</dbReference>
<reference evidence="1 2" key="1">
    <citation type="journal article" date="2013" name="Antonie Van Leeuwenhoek">
        <title>Paracoccus zhejiangensis sp. nov., isolated from activated sludge in wastewater-treatment system.</title>
        <authorList>
            <person name="Wu Z.G."/>
            <person name="Zhang D.F."/>
            <person name="Liu Y.L."/>
            <person name="Wang F."/>
            <person name="Jiang X."/>
            <person name="Li C."/>
            <person name="Li S.P."/>
            <person name="Hong Q."/>
            <person name="Li W.J."/>
        </authorList>
    </citation>
    <scope>NUCLEOTIDE SEQUENCE [LARGE SCALE GENOMIC DNA]</scope>
    <source>
        <strain evidence="1 2">J6</strain>
    </source>
</reference>
<dbReference type="KEGG" id="pzh:CX676_12285"/>
<sequence length="256" mass="26507">MIAAEEPGIAVVGWLIDRCDHRSPMPEEVRHMYRFSLQSAATALFLSMAAAGANAQDSSTPAADPAAVTNPPEAAVDAAAAPQDCAGVKALEAGLPTAQKAVDLAEKDLATEQNVISAFNKLGESVADALDDDDNNATACYIAALEAAQQQATPDMDGVSPTIVSDKIVRGWGDACEDAADADAVTACLTDAVAAREDGHLTELQLVSMVNSLPTDSVELDDQQSTALLELVKEKVEAGVLSTSQQSSIVDDILGQ</sequence>
<protein>
    <submittedName>
        <fullName evidence="1">Uncharacterized protein</fullName>
    </submittedName>
</protein>